<feature type="domain" description="Acyl-CoA dehydrogenase/oxidase C-terminal" evidence="7">
    <location>
        <begin position="234"/>
        <end position="399"/>
    </location>
</feature>
<sequence>MDLTLSERHRALQAALREFIARYGHLSPPVGGGGGRKRPDRKVLDWQALLIEHGFAARAVPRQYGGYGAEPDVLDAAIITEEFNKAGLSLGIQGQGIRMLVPTLLEVGTEEQRRRWIGPTIRGEVIWAQGYSEPEAGSDLASLRTHARVEDGHFVINGQKIWTSSAHFADMIFLLCRTEPDRPKHLGISYLLVPMTAPGIEVRPLPTMTGHATFNEVFFTEVRVPVDQIVLGRGEGWKVANVTLKHERMLLGDSAKLVHRLHRLRSLLAETVVEGEPLLQKPVWRDRLMRLQGEVLAAKYHQMRLLSEAAQGQAQGQAQGRDSGLGLLVVKYYGSTLAWRLAALAVDALGDAGLPYEPHDEVAEDDAATAWYADWMYDLGLIIGGGSSNIQKNIIAERGLGMPREPKINGSA</sequence>
<dbReference type="PANTHER" id="PTHR43292">
    <property type="entry name" value="ACYL-COA DEHYDROGENASE"/>
    <property type="match status" value="1"/>
</dbReference>
<dbReference type="Pfam" id="PF02770">
    <property type="entry name" value="Acyl-CoA_dh_M"/>
    <property type="match status" value="1"/>
</dbReference>
<dbReference type="SUPFAM" id="SSF47203">
    <property type="entry name" value="Acyl-CoA dehydrogenase C-terminal domain-like"/>
    <property type="match status" value="1"/>
</dbReference>
<dbReference type="InterPro" id="IPR046373">
    <property type="entry name" value="Acyl-CoA_Oxase/DH_mid-dom_sf"/>
</dbReference>
<evidence type="ECO:0000256" key="2">
    <source>
        <dbReference type="ARBA" id="ARBA00009347"/>
    </source>
</evidence>
<dbReference type="FunFam" id="2.40.110.10:FF:000011">
    <property type="entry name" value="Acyl-CoA dehydrogenase FadE34"/>
    <property type="match status" value="1"/>
</dbReference>
<dbReference type="InterPro" id="IPR009100">
    <property type="entry name" value="AcylCoA_DH/oxidase_NM_dom_sf"/>
</dbReference>
<protein>
    <submittedName>
        <fullName evidence="10">Acyl-CoA dehydrogenase family protein</fullName>
    </submittedName>
</protein>
<accession>A0A9X1IFD9</accession>
<dbReference type="RefSeq" id="WP_226610701.1">
    <property type="nucleotide sequence ID" value="NZ_JAJAQI010000030.1"/>
</dbReference>
<dbReference type="PANTHER" id="PTHR43292:SF3">
    <property type="entry name" value="ACYL-COA DEHYDROGENASE FADE29"/>
    <property type="match status" value="1"/>
</dbReference>
<comment type="cofactor">
    <cofactor evidence="1 6">
        <name>FAD</name>
        <dbReference type="ChEBI" id="CHEBI:57692"/>
    </cofactor>
</comment>
<gene>
    <name evidence="10" type="ORF">LHA35_18300</name>
</gene>
<evidence type="ECO:0000259" key="8">
    <source>
        <dbReference type="Pfam" id="PF02770"/>
    </source>
</evidence>
<keyword evidence="3 6" id="KW-0285">Flavoprotein</keyword>
<dbReference type="InterPro" id="IPR052161">
    <property type="entry name" value="Mycobact_Acyl-CoA_DH"/>
</dbReference>
<reference evidence="10" key="1">
    <citation type="submission" date="2021-10" db="EMBL/GenBank/DDBJ databases">
        <title>Roseicella aerolatum sp. nov., isolated from aerosols of e-waste dismantling site.</title>
        <authorList>
            <person name="Qin T."/>
        </authorList>
    </citation>
    <scope>NUCLEOTIDE SEQUENCE</scope>
    <source>
        <strain evidence="10">GB24</strain>
    </source>
</reference>
<dbReference type="Pfam" id="PF00441">
    <property type="entry name" value="Acyl-CoA_dh_1"/>
    <property type="match status" value="1"/>
</dbReference>
<comment type="caution">
    <text evidence="10">The sequence shown here is derived from an EMBL/GenBank/DDBJ whole genome shotgun (WGS) entry which is preliminary data.</text>
</comment>
<evidence type="ECO:0000256" key="6">
    <source>
        <dbReference type="RuleBase" id="RU362125"/>
    </source>
</evidence>
<dbReference type="GO" id="GO:0016627">
    <property type="term" value="F:oxidoreductase activity, acting on the CH-CH group of donors"/>
    <property type="evidence" value="ECO:0007669"/>
    <property type="project" value="InterPro"/>
</dbReference>
<evidence type="ECO:0000256" key="1">
    <source>
        <dbReference type="ARBA" id="ARBA00001974"/>
    </source>
</evidence>
<organism evidence="10 11">
    <name type="scientific">Roseicella aerolata</name>
    <dbReference type="NCBI Taxonomy" id="2883479"/>
    <lineage>
        <taxon>Bacteria</taxon>
        <taxon>Pseudomonadati</taxon>
        <taxon>Pseudomonadota</taxon>
        <taxon>Alphaproteobacteria</taxon>
        <taxon>Acetobacterales</taxon>
        <taxon>Roseomonadaceae</taxon>
        <taxon>Roseicella</taxon>
    </lineage>
</organism>
<dbReference type="GO" id="GO:0005886">
    <property type="term" value="C:plasma membrane"/>
    <property type="evidence" value="ECO:0007669"/>
    <property type="project" value="TreeGrafter"/>
</dbReference>
<keyword evidence="5 6" id="KW-0560">Oxidoreductase</keyword>
<evidence type="ECO:0000313" key="11">
    <source>
        <dbReference type="Proteomes" id="UP001139311"/>
    </source>
</evidence>
<evidence type="ECO:0000259" key="9">
    <source>
        <dbReference type="Pfam" id="PF02771"/>
    </source>
</evidence>
<feature type="domain" description="Acyl-CoA oxidase/dehydrogenase middle" evidence="8">
    <location>
        <begin position="128"/>
        <end position="221"/>
    </location>
</feature>
<feature type="domain" description="Acyl-CoA dehydrogenase/oxidase N-terminal" evidence="9">
    <location>
        <begin position="6"/>
        <end position="124"/>
    </location>
</feature>
<proteinExistence type="inferred from homology"/>
<name>A0A9X1IFD9_9PROT</name>
<evidence type="ECO:0000256" key="3">
    <source>
        <dbReference type="ARBA" id="ARBA00022630"/>
    </source>
</evidence>
<dbReference type="GO" id="GO:0050660">
    <property type="term" value="F:flavin adenine dinucleotide binding"/>
    <property type="evidence" value="ECO:0007669"/>
    <property type="project" value="InterPro"/>
</dbReference>
<dbReference type="Gene3D" id="1.10.540.10">
    <property type="entry name" value="Acyl-CoA dehydrogenase/oxidase, N-terminal domain"/>
    <property type="match status" value="1"/>
</dbReference>
<dbReference type="InterPro" id="IPR037069">
    <property type="entry name" value="AcylCoA_DH/ox_N_sf"/>
</dbReference>
<comment type="similarity">
    <text evidence="2 6">Belongs to the acyl-CoA dehydrogenase family.</text>
</comment>
<dbReference type="Gene3D" id="2.40.110.10">
    <property type="entry name" value="Butyryl-CoA Dehydrogenase, subunit A, domain 2"/>
    <property type="match status" value="1"/>
</dbReference>
<dbReference type="InterPro" id="IPR013786">
    <property type="entry name" value="AcylCoA_DH/ox_N"/>
</dbReference>
<dbReference type="InterPro" id="IPR009075">
    <property type="entry name" value="AcylCo_DH/oxidase_C"/>
</dbReference>
<dbReference type="Proteomes" id="UP001139311">
    <property type="component" value="Unassembled WGS sequence"/>
</dbReference>
<dbReference type="InterPro" id="IPR006091">
    <property type="entry name" value="Acyl-CoA_Oxase/DH_mid-dom"/>
</dbReference>
<evidence type="ECO:0000313" key="10">
    <source>
        <dbReference type="EMBL" id="MCB4823684.1"/>
    </source>
</evidence>
<evidence type="ECO:0000259" key="7">
    <source>
        <dbReference type="Pfam" id="PF00441"/>
    </source>
</evidence>
<dbReference type="EMBL" id="JAJAQI010000030">
    <property type="protein sequence ID" value="MCB4823684.1"/>
    <property type="molecule type" value="Genomic_DNA"/>
</dbReference>
<dbReference type="InterPro" id="IPR036250">
    <property type="entry name" value="AcylCo_DH-like_C"/>
</dbReference>
<dbReference type="Pfam" id="PF02771">
    <property type="entry name" value="Acyl-CoA_dh_N"/>
    <property type="match status" value="1"/>
</dbReference>
<keyword evidence="11" id="KW-1185">Reference proteome</keyword>
<dbReference type="AlphaFoldDB" id="A0A9X1IFD9"/>
<dbReference type="SUPFAM" id="SSF56645">
    <property type="entry name" value="Acyl-CoA dehydrogenase NM domain-like"/>
    <property type="match status" value="1"/>
</dbReference>
<dbReference type="Gene3D" id="1.20.140.10">
    <property type="entry name" value="Butyryl-CoA Dehydrogenase, subunit A, domain 3"/>
    <property type="match status" value="1"/>
</dbReference>
<keyword evidence="4 6" id="KW-0274">FAD</keyword>
<evidence type="ECO:0000256" key="5">
    <source>
        <dbReference type="ARBA" id="ARBA00023002"/>
    </source>
</evidence>
<evidence type="ECO:0000256" key="4">
    <source>
        <dbReference type="ARBA" id="ARBA00022827"/>
    </source>
</evidence>